<dbReference type="RefSeq" id="XP_001584291.1">
    <property type="nucleotide sequence ID" value="XM_001584241.1"/>
</dbReference>
<dbReference type="InParanoid" id="A2D8Q6"/>
<sequence>MNADFSPEFVVQGTTVWVVFSFVNGQPQSTACVPFNVLTVFNSQVNNIIPRPKSGPAYLLVTVAFLSPNGKEMRPIGRGRIKVESLRTGEDAVNTMDIPHAEIQSKILCKLRFTCRLTPPAAQMPPAYVPQPGMQPQYPPYGPGYNQGQNPYGGQMMPPYGSQGMNPQMPPPYSYGNQGMNGPVPPPPSYPTPPSGYPQPQYPSPGVQPIYPAPNSSPYSSNDGMGYPPQQGSPYGSQGGMIPPMQPPMDQSSNPELVQRNPYYSNPNTNPYSNM</sequence>
<dbReference type="AlphaFoldDB" id="A2D8Q6"/>
<name>A2D8Q6_TRIV3</name>
<organism evidence="2 3">
    <name type="scientific">Trichomonas vaginalis (strain ATCC PRA-98 / G3)</name>
    <dbReference type="NCBI Taxonomy" id="412133"/>
    <lineage>
        <taxon>Eukaryota</taxon>
        <taxon>Metamonada</taxon>
        <taxon>Parabasalia</taxon>
        <taxon>Trichomonadida</taxon>
        <taxon>Trichomonadidae</taxon>
        <taxon>Trichomonas</taxon>
    </lineage>
</organism>
<dbReference type="SMR" id="A2D8Q6"/>
<protein>
    <submittedName>
        <fullName evidence="2">RNA-binding protein, putative</fullName>
    </submittedName>
</protein>
<feature type="compositionally biased region" description="Low complexity" evidence="1">
    <location>
        <begin position="143"/>
        <end position="159"/>
    </location>
</feature>
<keyword evidence="3" id="KW-1185">Reference proteome</keyword>
<accession>A2D8Q6</accession>
<reference evidence="2" key="2">
    <citation type="journal article" date="2007" name="Science">
        <title>Draft genome sequence of the sexually transmitted pathogen Trichomonas vaginalis.</title>
        <authorList>
            <person name="Carlton J.M."/>
            <person name="Hirt R.P."/>
            <person name="Silva J.C."/>
            <person name="Delcher A.L."/>
            <person name="Schatz M."/>
            <person name="Zhao Q."/>
            <person name="Wortman J.R."/>
            <person name="Bidwell S.L."/>
            <person name="Alsmark U.C.M."/>
            <person name="Besteiro S."/>
            <person name="Sicheritz-Ponten T."/>
            <person name="Noel C.J."/>
            <person name="Dacks J.B."/>
            <person name="Foster P.G."/>
            <person name="Simillion C."/>
            <person name="Van de Peer Y."/>
            <person name="Miranda-Saavedra D."/>
            <person name="Barton G.J."/>
            <person name="Westrop G.D."/>
            <person name="Mueller S."/>
            <person name="Dessi D."/>
            <person name="Fiori P.L."/>
            <person name="Ren Q."/>
            <person name="Paulsen I."/>
            <person name="Zhang H."/>
            <person name="Bastida-Corcuera F.D."/>
            <person name="Simoes-Barbosa A."/>
            <person name="Brown M.T."/>
            <person name="Hayes R.D."/>
            <person name="Mukherjee M."/>
            <person name="Okumura C.Y."/>
            <person name="Schneider R."/>
            <person name="Smith A.J."/>
            <person name="Vanacova S."/>
            <person name="Villalvazo M."/>
            <person name="Haas B.J."/>
            <person name="Pertea M."/>
            <person name="Feldblyum T.V."/>
            <person name="Utterback T.R."/>
            <person name="Shu C.L."/>
            <person name="Osoegawa K."/>
            <person name="de Jong P.J."/>
            <person name="Hrdy I."/>
            <person name="Horvathova L."/>
            <person name="Zubacova Z."/>
            <person name="Dolezal P."/>
            <person name="Malik S.B."/>
            <person name="Logsdon J.M. Jr."/>
            <person name="Henze K."/>
            <person name="Gupta A."/>
            <person name="Wang C.C."/>
            <person name="Dunne R.L."/>
            <person name="Upcroft J.A."/>
            <person name="Upcroft P."/>
            <person name="White O."/>
            <person name="Salzberg S.L."/>
            <person name="Tang P."/>
            <person name="Chiu C.-H."/>
            <person name="Lee Y.-S."/>
            <person name="Embley T.M."/>
            <person name="Coombs G.H."/>
            <person name="Mottram J.C."/>
            <person name="Tachezy J."/>
            <person name="Fraser-Liggett C.M."/>
            <person name="Johnson P.J."/>
        </authorList>
    </citation>
    <scope>NUCLEOTIDE SEQUENCE [LARGE SCALE GENOMIC DNA]</scope>
    <source>
        <strain evidence="2">G3</strain>
    </source>
</reference>
<dbReference type="Proteomes" id="UP000001542">
    <property type="component" value="Unassembled WGS sequence"/>
</dbReference>
<feature type="region of interest" description="Disordered" evidence="1">
    <location>
        <begin position="141"/>
        <end position="275"/>
    </location>
</feature>
<evidence type="ECO:0000313" key="3">
    <source>
        <dbReference type="Proteomes" id="UP000001542"/>
    </source>
</evidence>
<gene>
    <name evidence="2" type="ORF">TVAG_186130</name>
</gene>
<feature type="compositionally biased region" description="Low complexity" evidence="1">
    <location>
        <begin position="204"/>
        <end position="275"/>
    </location>
</feature>
<feature type="compositionally biased region" description="Pro residues" evidence="1">
    <location>
        <begin position="183"/>
        <end position="203"/>
    </location>
</feature>
<dbReference type="EMBL" id="DS113179">
    <property type="protein sequence ID" value="EAY23305.1"/>
    <property type="molecule type" value="Genomic_DNA"/>
</dbReference>
<evidence type="ECO:0000256" key="1">
    <source>
        <dbReference type="SAM" id="MobiDB-lite"/>
    </source>
</evidence>
<dbReference type="STRING" id="5722.A2D8Q6"/>
<evidence type="ECO:0000313" key="2">
    <source>
        <dbReference type="EMBL" id="EAY23305.1"/>
    </source>
</evidence>
<dbReference type="KEGG" id="tva:5468867"/>
<dbReference type="VEuPathDB" id="TrichDB:TVAG_186130"/>
<reference evidence="2" key="1">
    <citation type="submission" date="2006-10" db="EMBL/GenBank/DDBJ databases">
        <authorList>
            <person name="Amadeo P."/>
            <person name="Zhao Q."/>
            <person name="Wortman J."/>
            <person name="Fraser-Liggett C."/>
            <person name="Carlton J."/>
        </authorList>
    </citation>
    <scope>NUCLEOTIDE SEQUENCE</scope>
    <source>
        <strain evidence="2">G3</strain>
    </source>
</reference>
<dbReference type="VEuPathDB" id="TrichDB:TVAGG3_0391860"/>
<proteinExistence type="predicted"/>